<dbReference type="KEGG" id="ada:A5CPEGH6_11110"/>
<gene>
    <name evidence="1" type="ORF">A5CPEGH6_11110</name>
</gene>
<dbReference type="GeneID" id="98673088"/>
<dbReference type="Proteomes" id="UP000319374">
    <property type="component" value="Chromosome"/>
</dbReference>
<dbReference type="OrthoDB" id="1004831at2"/>
<dbReference type="RefSeq" id="WP_141428288.1">
    <property type="nucleotide sequence ID" value="NZ_AP019736.1"/>
</dbReference>
<proteinExistence type="predicted"/>
<dbReference type="AlphaFoldDB" id="A0A4Y1WZI9"/>
<keyword evidence="2" id="KW-1185">Reference proteome</keyword>
<dbReference type="EMBL" id="AP019736">
    <property type="protein sequence ID" value="BBL06473.1"/>
    <property type="molecule type" value="Genomic_DNA"/>
</dbReference>
<evidence type="ECO:0000313" key="1">
    <source>
        <dbReference type="EMBL" id="BBL06473.1"/>
    </source>
</evidence>
<name>A0A4Y1WZI9_9BACT</name>
<reference evidence="2" key="1">
    <citation type="submission" date="2019-06" db="EMBL/GenBank/DDBJ databases">
        <title>Alistipes onderdonkii subsp. vulgaris subsp. nov., Alistipes dispar sp. nov. and Alistipes communis sp. nov., isolated from human faeces, and creation of Alistipes onderdonkii subsp. onderdonkii subsp. nov.</title>
        <authorList>
            <person name="Sakamoto M."/>
            <person name="Ikeyama N."/>
            <person name="Ogata Y."/>
            <person name="Suda W."/>
            <person name="Iino T."/>
            <person name="Hattori M."/>
            <person name="Ohkuma M."/>
        </authorList>
    </citation>
    <scope>NUCLEOTIDE SEQUENCE [LARGE SCALE GENOMIC DNA]</scope>
    <source>
        <strain evidence="2">5CPEGH6</strain>
    </source>
</reference>
<organism evidence="1 2">
    <name type="scientific">Alistipes dispar</name>
    <dbReference type="NCBI Taxonomy" id="2585119"/>
    <lineage>
        <taxon>Bacteria</taxon>
        <taxon>Pseudomonadati</taxon>
        <taxon>Bacteroidota</taxon>
        <taxon>Bacteroidia</taxon>
        <taxon>Bacteroidales</taxon>
        <taxon>Rikenellaceae</taxon>
        <taxon>Alistipes</taxon>
    </lineage>
</organism>
<accession>A0A4Y1WZI9</accession>
<evidence type="ECO:0000313" key="2">
    <source>
        <dbReference type="Proteomes" id="UP000319374"/>
    </source>
</evidence>
<protein>
    <submittedName>
        <fullName evidence="1">Uncharacterized protein</fullName>
    </submittedName>
</protein>
<sequence length="324" mass="34679">MTFTQIPQQYAPLGAEAVYAVENPAGGDLDIRIADEKGATLGALRFAAAATARFDAAPALRRALRFIPLVGNTGFYAATGRVVKAAVTAGAAGTLSEGTEATAPARTFLPGREAAEAPALLTTLPRRRIIPEGACEELTLLTAGDAEAVVTARTADSLTAESYSVRTSGPLLFRIDTRDFPGAETLSIDFGEIGTVEYTVVPAVREAVRLAWRSSAGSVEHYSFPVVREVTKSTQKRRACGPEGHVVVPQRSERRTALASAYETPEMLEALAELTETPEVWIAGEEIYTPADVLTDEATVLRRGTMSCLEIEIRDKRTAPARWN</sequence>